<dbReference type="PANTHER" id="PTHR47816:SF4">
    <property type="entry name" value="RIBOSOMAL RNA SMALL SUBUNIT METHYLTRANSFERASE C"/>
    <property type="match status" value="1"/>
</dbReference>
<dbReference type="InterPro" id="IPR007848">
    <property type="entry name" value="Small_mtfrase_dom"/>
</dbReference>
<reference evidence="4" key="1">
    <citation type="submission" date="2015-06" db="EMBL/GenBank/DDBJ databases">
        <authorList>
            <person name="Liu B."/>
            <person name="Wang J."/>
            <person name="Zhu Y."/>
            <person name="Liu G."/>
            <person name="Chen Q."/>
            <person name="Zheng C."/>
            <person name="Che J."/>
            <person name="Ge C."/>
            <person name="Shi H."/>
            <person name="Pan Z."/>
            <person name="Liu X."/>
        </authorList>
    </citation>
    <scope>NUCLEOTIDE SEQUENCE [LARGE SCALE GENOMIC DNA]</scope>
    <source>
        <strain evidence="4">DSM 16346</strain>
    </source>
</reference>
<dbReference type="AlphaFoldDB" id="A0A0J6CVB6"/>
<evidence type="ECO:0000313" key="4">
    <source>
        <dbReference type="EMBL" id="KMM36039.1"/>
    </source>
</evidence>
<dbReference type="GO" id="GO:0032259">
    <property type="term" value="P:methylation"/>
    <property type="evidence" value="ECO:0007669"/>
    <property type="project" value="UniProtKB-KW"/>
</dbReference>
<dbReference type="SUPFAM" id="SSF53335">
    <property type="entry name" value="S-adenosyl-L-methionine-dependent methyltransferases"/>
    <property type="match status" value="1"/>
</dbReference>
<dbReference type="CDD" id="cd02440">
    <property type="entry name" value="AdoMet_MTases"/>
    <property type="match status" value="1"/>
</dbReference>
<dbReference type="PANTHER" id="PTHR47816">
    <property type="entry name" value="RIBOSOMAL RNA SMALL SUBUNIT METHYLTRANSFERASE C"/>
    <property type="match status" value="1"/>
</dbReference>
<evidence type="ECO:0000313" key="5">
    <source>
        <dbReference type="Proteomes" id="UP000035996"/>
    </source>
</evidence>
<keyword evidence="2" id="KW-0808">Transferase</keyword>
<dbReference type="STRING" id="157733.AB986_19455"/>
<keyword evidence="5" id="KW-1185">Reference proteome</keyword>
<feature type="domain" description="Methyltransferase small" evidence="3">
    <location>
        <begin position="28"/>
        <end position="196"/>
    </location>
</feature>
<dbReference type="Proteomes" id="UP000035996">
    <property type="component" value="Unassembled WGS sequence"/>
</dbReference>
<evidence type="ECO:0000256" key="2">
    <source>
        <dbReference type="ARBA" id="ARBA00022679"/>
    </source>
</evidence>
<accession>A0A0J6CVB6</accession>
<dbReference type="Pfam" id="PF05175">
    <property type="entry name" value="MTS"/>
    <property type="match status" value="1"/>
</dbReference>
<name>A0A0J6CVB6_9BACL</name>
<dbReference type="InterPro" id="IPR046977">
    <property type="entry name" value="RsmC/RlmG"/>
</dbReference>
<proteinExistence type="predicted"/>
<keyword evidence="1 4" id="KW-0489">Methyltransferase</keyword>
<protein>
    <submittedName>
        <fullName evidence="4">16S rRNA methyltransferase</fullName>
    </submittedName>
</protein>
<dbReference type="RefSeq" id="WP_048313313.1">
    <property type="nucleotide sequence ID" value="NZ_CP119526.1"/>
</dbReference>
<organism evidence="4 5">
    <name type="scientific">Guptibacillus hwajinpoensis</name>
    <dbReference type="NCBI Taxonomy" id="208199"/>
    <lineage>
        <taxon>Bacteria</taxon>
        <taxon>Bacillati</taxon>
        <taxon>Bacillota</taxon>
        <taxon>Bacilli</taxon>
        <taxon>Bacillales</taxon>
        <taxon>Guptibacillaceae</taxon>
        <taxon>Guptibacillus</taxon>
    </lineage>
</organism>
<evidence type="ECO:0000256" key="1">
    <source>
        <dbReference type="ARBA" id="ARBA00022603"/>
    </source>
</evidence>
<comment type="caution">
    <text evidence="4">The sequence shown here is derived from an EMBL/GenBank/DDBJ whole genome shotgun (WGS) entry which is preliminary data.</text>
</comment>
<dbReference type="OrthoDB" id="9764961at2"/>
<sequence length="199" mass="22120">MGEHYYTKNPSVKSDRNRIAEELRGSRFQFTTDSGVFSKKEVDFGSKLLIETFEEPEIEGDIVDVGCGYGPIGISLASEFSNRRFYLLDVNERATELAMNNAIKNGVNNLSVMASDQLSAVKDKTFASVVTNPPIRAGKQVVHGILEEAHHVLEKGGTLWVVIQKKQGAPSAINKLEEMFQHVETVVKKKGYYILKAVK</sequence>
<dbReference type="PATRIC" id="fig|157733.3.peg.23"/>
<evidence type="ECO:0000259" key="3">
    <source>
        <dbReference type="Pfam" id="PF05175"/>
    </source>
</evidence>
<dbReference type="Gene3D" id="3.40.50.150">
    <property type="entry name" value="Vaccinia Virus protein VP39"/>
    <property type="match status" value="1"/>
</dbReference>
<dbReference type="GO" id="GO:0008757">
    <property type="term" value="F:S-adenosylmethionine-dependent methyltransferase activity"/>
    <property type="evidence" value="ECO:0007669"/>
    <property type="project" value="InterPro"/>
</dbReference>
<dbReference type="EMBL" id="LELK01000011">
    <property type="protein sequence ID" value="KMM36039.1"/>
    <property type="molecule type" value="Genomic_DNA"/>
</dbReference>
<gene>
    <name evidence="4" type="ORF">AB986_19455</name>
</gene>
<dbReference type="InterPro" id="IPR029063">
    <property type="entry name" value="SAM-dependent_MTases_sf"/>
</dbReference>